<dbReference type="AlphaFoldDB" id="A0AAV7L1J7"/>
<accession>A0AAV7L1J7</accession>
<dbReference type="EMBL" id="JANPWB010000016">
    <property type="protein sequence ID" value="KAJ1085561.1"/>
    <property type="molecule type" value="Genomic_DNA"/>
</dbReference>
<evidence type="ECO:0000256" key="1">
    <source>
        <dbReference type="SAM" id="MobiDB-lite"/>
    </source>
</evidence>
<evidence type="ECO:0000313" key="3">
    <source>
        <dbReference type="Proteomes" id="UP001066276"/>
    </source>
</evidence>
<dbReference type="Proteomes" id="UP001066276">
    <property type="component" value="Chromosome 12"/>
</dbReference>
<reference evidence="2" key="1">
    <citation type="journal article" date="2022" name="bioRxiv">
        <title>Sequencing and chromosome-scale assembly of the giantPleurodeles waltlgenome.</title>
        <authorList>
            <person name="Brown T."/>
            <person name="Elewa A."/>
            <person name="Iarovenko S."/>
            <person name="Subramanian E."/>
            <person name="Araus A.J."/>
            <person name="Petzold A."/>
            <person name="Susuki M."/>
            <person name="Suzuki K.-i.T."/>
            <person name="Hayashi T."/>
            <person name="Toyoda A."/>
            <person name="Oliveira C."/>
            <person name="Osipova E."/>
            <person name="Leigh N.D."/>
            <person name="Simon A."/>
            <person name="Yun M.H."/>
        </authorList>
    </citation>
    <scope>NUCLEOTIDE SEQUENCE</scope>
    <source>
        <strain evidence="2">20211129_DDA</strain>
        <tissue evidence="2">Liver</tissue>
    </source>
</reference>
<proteinExistence type="predicted"/>
<name>A0AAV7L1J7_PLEWA</name>
<organism evidence="2 3">
    <name type="scientific">Pleurodeles waltl</name>
    <name type="common">Iberian ribbed newt</name>
    <dbReference type="NCBI Taxonomy" id="8319"/>
    <lineage>
        <taxon>Eukaryota</taxon>
        <taxon>Metazoa</taxon>
        <taxon>Chordata</taxon>
        <taxon>Craniata</taxon>
        <taxon>Vertebrata</taxon>
        <taxon>Euteleostomi</taxon>
        <taxon>Amphibia</taxon>
        <taxon>Batrachia</taxon>
        <taxon>Caudata</taxon>
        <taxon>Salamandroidea</taxon>
        <taxon>Salamandridae</taxon>
        <taxon>Pleurodelinae</taxon>
        <taxon>Pleurodeles</taxon>
    </lineage>
</organism>
<comment type="caution">
    <text evidence="2">The sequence shown here is derived from an EMBL/GenBank/DDBJ whole genome shotgun (WGS) entry which is preliminary data.</text>
</comment>
<protein>
    <submittedName>
        <fullName evidence="2">Uncharacterized protein</fullName>
    </submittedName>
</protein>
<evidence type="ECO:0000313" key="2">
    <source>
        <dbReference type="EMBL" id="KAJ1085561.1"/>
    </source>
</evidence>
<gene>
    <name evidence="2" type="ORF">NDU88_005691</name>
</gene>
<feature type="region of interest" description="Disordered" evidence="1">
    <location>
        <begin position="1"/>
        <end position="29"/>
    </location>
</feature>
<sequence>MGRTKGRHADGTNVPASGDPEPATTTDAPMGKLDVILQEIRESRLAIEQRLGSITMELSILKDDQKKLMDRMKQIETIVASILLDHKEHKTAIEHLQVQVEALKERVEDA</sequence>
<keyword evidence="3" id="KW-1185">Reference proteome</keyword>